<accession>A0A158M892</accession>
<sequence length="48" mass="5263">MNKVFVRAIFPFMTSLVEAGLSHTQASFSPRTLVQSLLTVVPVTCPQI</sequence>
<evidence type="ECO:0000313" key="2">
    <source>
        <dbReference type="Proteomes" id="UP000026682"/>
    </source>
</evidence>
<comment type="caution">
    <text evidence="1">The sequence shown here is derived from an EMBL/GenBank/DDBJ whole genome shotgun (WGS) entry which is preliminary data.</text>
</comment>
<organism evidence="1 2">
    <name type="scientific">Bordetella holmesii CDC-H585-BH</name>
    <dbReference type="NCBI Taxonomy" id="1331206"/>
    <lineage>
        <taxon>Bacteria</taxon>
        <taxon>Pseudomonadati</taxon>
        <taxon>Pseudomonadota</taxon>
        <taxon>Betaproteobacteria</taxon>
        <taxon>Burkholderiales</taxon>
        <taxon>Alcaligenaceae</taxon>
        <taxon>Bordetella</taxon>
    </lineage>
</organism>
<gene>
    <name evidence="1" type="ORF">L497_0442</name>
</gene>
<proteinExistence type="predicted"/>
<dbReference type="Proteomes" id="UP000026682">
    <property type="component" value="Unassembled WGS sequence"/>
</dbReference>
<evidence type="ECO:0000313" key="1">
    <source>
        <dbReference type="EMBL" id="KAK96713.1"/>
    </source>
</evidence>
<protein>
    <submittedName>
        <fullName evidence="1">Uncharacterized protein</fullName>
    </submittedName>
</protein>
<dbReference type="EMBL" id="JFZZ01000036">
    <property type="protein sequence ID" value="KAK96713.1"/>
    <property type="molecule type" value="Genomic_DNA"/>
</dbReference>
<dbReference type="AlphaFoldDB" id="A0A158M892"/>
<reference evidence="1 2" key="1">
    <citation type="submission" date="2014-03" db="EMBL/GenBank/DDBJ databases">
        <title>Genome sequence of Bordetella holmseii.</title>
        <authorList>
            <person name="Harvill E."/>
            <person name="Goodfield L.L."/>
            <person name="Ivanov Y."/>
            <person name="Meyer J.A."/>
            <person name="Newth C."/>
            <person name="Cassiday P."/>
            <person name="Tondella M.L."/>
            <person name="Liao P."/>
            <person name="Zimmerman J."/>
            <person name="Meert K."/>
            <person name="Wessel D."/>
            <person name="Berger J."/>
            <person name="Dean J.M."/>
            <person name="Holubkov R."/>
            <person name="Burr J."/>
            <person name="Liu T."/>
            <person name="Brinkac L.M."/>
            <person name="Sanka R."/>
            <person name="Kim M."/>
            <person name="Losada L."/>
        </authorList>
    </citation>
    <scope>NUCLEOTIDE SEQUENCE [LARGE SCALE GENOMIC DNA]</scope>
    <source>
        <strain evidence="1 2">CDC-H585-BH</strain>
    </source>
</reference>
<name>A0A158M892_9BORD</name>
<dbReference type="PATRIC" id="fig|1331206.3.peg.838"/>